<reference evidence="3" key="1">
    <citation type="submission" date="2022-11" db="UniProtKB">
        <authorList>
            <consortium name="WormBaseParasite"/>
        </authorList>
    </citation>
    <scope>IDENTIFICATION</scope>
</reference>
<organism evidence="2 3">
    <name type="scientific">Romanomermis culicivorax</name>
    <name type="common">Nematode worm</name>
    <dbReference type="NCBI Taxonomy" id="13658"/>
    <lineage>
        <taxon>Eukaryota</taxon>
        <taxon>Metazoa</taxon>
        <taxon>Ecdysozoa</taxon>
        <taxon>Nematoda</taxon>
        <taxon>Enoplea</taxon>
        <taxon>Dorylaimia</taxon>
        <taxon>Mermithida</taxon>
        <taxon>Mermithoidea</taxon>
        <taxon>Mermithidae</taxon>
        <taxon>Romanomermis</taxon>
    </lineage>
</organism>
<accession>A0A915HVI8</accession>
<evidence type="ECO:0000313" key="2">
    <source>
        <dbReference type="Proteomes" id="UP000887565"/>
    </source>
</evidence>
<dbReference type="Proteomes" id="UP000887565">
    <property type="component" value="Unplaced"/>
</dbReference>
<evidence type="ECO:0000313" key="3">
    <source>
        <dbReference type="WBParaSite" id="nRc.2.0.1.t05805-RA"/>
    </source>
</evidence>
<name>A0A915HVI8_ROMCU</name>
<feature type="signal peptide" evidence="1">
    <location>
        <begin position="1"/>
        <end position="26"/>
    </location>
</feature>
<proteinExistence type="predicted"/>
<dbReference type="WBParaSite" id="nRc.2.0.1.t05805-RA">
    <property type="protein sequence ID" value="nRc.2.0.1.t05805-RA"/>
    <property type="gene ID" value="nRc.2.0.1.g05805"/>
</dbReference>
<evidence type="ECO:0000256" key="1">
    <source>
        <dbReference type="SAM" id="SignalP"/>
    </source>
</evidence>
<feature type="chain" id="PRO_5036788490" evidence="1">
    <location>
        <begin position="27"/>
        <end position="81"/>
    </location>
</feature>
<protein>
    <submittedName>
        <fullName evidence="3">Secreted protein</fullName>
    </submittedName>
</protein>
<dbReference type="AlphaFoldDB" id="A0A915HVI8"/>
<sequence>MTKFRYHWLCLPILIYFHVLAKLTHATVPGCKKKLEWFEKRFISDTETFSLRVCCNVKKLWLGLLTDGWSIQEVDFQSGIT</sequence>
<keyword evidence="1" id="KW-0732">Signal</keyword>
<keyword evidence="2" id="KW-1185">Reference proteome</keyword>